<dbReference type="PANTHER" id="PTHR30146">
    <property type="entry name" value="LACI-RELATED TRANSCRIPTIONAL REPRESSOR"/>
    <property type="match status" value="1"/>
</dbReference>
<sequence>MNSRVNELITIKEVSELAKVSQATVSRAINGHSSVKEKNRVKVFNAIEQLGYKPNTFAQALASNRSNSIGMLVGSLDGPYFGPLMHNTENIIREERLHLIVTSGQESKTKEVDSIEFLASKKVDGLIIHSDKLSDNELIKIAEDTPASIILNRNIPELAGRCIWIDNELGGYLATKHLIDNGHTKVACITGQMSKVESRDRLQGYRNALAEAGIAYDANLVIEGRFDHEGNHETVHRLMSRNKGFTAIFCQNDNIALAVYNVCSDAKLTIGEDISIVGFDNDTYSQHIRPRLTTVSFPIEQLSYEAAQGVLALINDRAHTITEKLAPELIIRNSVKQLNSDKAG</sequence>
<dbReference type="AlphaFoldDB" id="R9PKH5"/>
<name>R9PKH5_AGAAL</name>
<comment type="caution">
    <text evidence="5">The sequence shown here is derived from an EMBL/GenBank/DDBJ whole genome shotgun (WGS) entry which is preliminary data.</text>
</comment>
<proteinExistence type="predicted"/>
<dbReference type="SUPFAM" id="SSF47413">
    <property type="entry name" value="lambda repressor-like DNA-binding domains"/>
    <property type="match status" value="1"/>
</dbReference>
<dbReference type="InterPro" id="IPR028082">
    <property type="entry name" value="Peripla_BP_I"/>
</dbReference>
<dbReference type="EMBL" id="BARX01000011">
    <property type="protein sequence ID" value="GAD01869.1"/>
    <property type="molecule type" value="Genomic_DNA"/>
</dbReference>
<dbReference type="Gene3D" id="1.10.260.40">
    <property type="entry name" value="lambda repressor-like DNA-binding domains"/>
    <property type="match status" value="1"/>
</dbReference>
<evidence type="ECO:0000256" key="1">
    <source>
        <dbReference type="ARBA" id="ARBA00023015"/>
    </source>
</evidence>
<evidence type="ECO:0000259" key="4">
    <source>
        <dbReference type="PROSITE" id="PS50932"/>
    </source>
</evidence>
<evidence type="ECO:0000256" key="2">
    <source>
        <dbReference type="ARBA" id="ARBA00023125"/>
    </source>
</evidence>
<dbReference type="PANTHER" id="PTHR30146:SF109">
    <property type="entry name" value="HTH-TYPE TRANSCRIPTIONAL REGULATOR GALS"/>
    <property type="match status" value="1"/>
</dbReference>
<evidence type="ECO:0000256" key="3">
    <source>
        <dbReference type="ARBA" id="ARBA00023163"/>
    </source>
</evidence>
<dbReference type="Proteomes" id="UP000014461">
    <property type="component" value="Unassembled WGS sequence"/>
</dbReference>
<dbReference type="PROSITE" id="PS50932">
    <property type="entry name" value="HTH_LACI_2"/>
    <property type="match status" value="1"/>
</dbReference>
<dbReference type="InterPro" id="IPR046335">
    <property type="entry name" value="LacI/GalR-like_sensor"/>
</dbReference>
<dbReference type="STRING" id="1331007.AALB_1949"/>
<dbReference type="InterPro" id="IPR010982">
    <property type="entry name" value="Lambda_DNA-bd_dom_sf"/>
</dbReference>
<evidence type="ECO:0000313" key="6">
    <source>
        <dbReference type="Proteomes" id="UP000014461"/>
    </source>
</evidence>
<dbReference type="Pfam" id="PF13377">
    <property type="entry name" value="Peripla_BP_3"/>
    <property type="match status" value="1"/>
</dbReference>
<dbReference type="SUPFAM" id="SSF53822">
    <property type="entry name" value="Periplasmic binding protein-like I"/>
    <property type="match status" value="1"/>
</dbReference>
<dbReference type="Pfam" id="PF00356">
    <property type="entry name" value="LacI"/>
    <property type="match status" value="1"/>
</dbReference>
<dbReference type="SMART" id="SM00354">
    <property type="entry name" value="HTH_LACI"/>
    <property type="match status" value="1"/>
</dbReference>
<dbReference type="GO" id="GO:0000976">
    <property type="term" value="F:transcription cis-regulatory region binding"/>
    <property type="evidence" value="ECO:0007669"/>
    <property type="project" value="TreeGrafter"/>
</dbReference>
<keyword evidence="1" id="KW-0805">Transcription regulation</keyword>
<dbReference type="CDD" id="cd06270">
    <property type="entry name" value="PBP1_GalS-like"/>
    <property type="match status" value="1"/>
</dbReference>
<keyword evidence="3" id="KW-0804">Transcription</keyword>
<organism evidence="5 6">
    <name type="scientific">Agarivorans albus MKT 106</name>
    <dbReference type="NCBI Taxonomy" id="1331007"/>
    <lineage>
        <taxon>Bacteria</taxon>
        <taxon>Pseudomonadati</taxon>
        <taxon>Pseudomonadota</taxon>
        <taxon>Gammaproteobacteria</taxon>
        <taxon>Alteromonadales</taxon>
        <taxon>Alteromonadaceae</taxon>
        <taxon>Agarivorans</taxon>
    </lineage>
</organism>
<gene>
    <name evidence="5" type="ORF">AALB_1949</name>
</gene>
<reference evidence="5" key="1">
    <citation type="journal article" date="2013" name="Genome Announc.">
        <title>Draft Genome Sequence of Agarivorans albus Strain MKT 106T, an Agarolytic Marine Bacterium.</title>
        <authorList>
            <person name="Yasuike M."/>
            <person name="Nakamura Y."/>
            <person name="Kai W."/>
            <person name="Fujiwara A."/>
            <person name="Fukui Y."/>
            <person name="Satomi M."/>
            <person name="Sano M."/>
        </authorList>
    </citation>
    <scope>NUCLEOTIDE SEQUENCE [LARGE SCALE GENOMIC DNA]</scope>
</reference>
<feature type="domain" description="HTH lacI-type" evidence="4">
    <location>
        <begin position="9"/>
        <end position="63"/>
    </location>
</feature>
<protein>
    <submittedName>
        <fullName evidence="5">Maltose operon transcriptional repressor MalR</fullName>
    </submittedName>
</protein>
<evidence type="ECO:0000313" key="5">
    <source>
        <dbReference type="EMBL" id="GAD01869.1"/>
    </source>
</evidence>
<dbReference type="CDD" id="cd01392">
    <property type="entry name" value="HTH_LacI"/>
    <property type="match status" value="1"/>
</dbReference>
<accession>R9PKH5</accession>
<dbReference type="GO" id="GO:0003700">
    <property type="term" value="F:DNA-binding transcription factor activity"/>
    <property type="evidence" value="ECO:0007669"/>
    <property type="project" value="TreeGrafter"/>
</dbReference>
<keyword evidence="2" id="KW-0238">DNA-binding</keyword>
<dbReference type="InterPro" id="IPR000843">
    <property type="entry name" value="HTH_LacI"/>
</dbReference>
<keyword evidence="6" id="KW-1185">Reference proteome</keyword>
<dbReference type="Gene3D" id="3.40.50.2300">
    <property type="match status" value="2"/>
</dbReference>